<dbReference type="EMBL" id="LAZR01044802">
    <property type="protein sequence ID" value="KKL03757.1"/>
    <property type="molecule type" value="Genomic_DNA"/>
</dbReference>
<name>A0A0F9AQ71_9ZZZZ</name>
<organism evidence="2">
    <name type="scientific">marine sediment metagenome</name>
    <dbReference type="NCBI Taxonomy" id="412755"/>
    <lineage>
        <taxon>unclassified sequences</taxon>
        <taxon>metagenomes</taxon>
        <taxon>ecological metagenomes</taxon>
    </lineage>
</organism>
<feature type="compositionally biased region" description="Basic residues" evidence="1">
    <location>
        <begin position="1"/>
        <end position="17"/>
    </location>
</feature>
<evidence type="ECO:0000256" key="1">
    <source>
        <dbReference type="SAM" id="MobiDB-lite"/>
    </source>
</evidence>
<protein>
    <submittedName>
        <fullName evidence="2">Uncharacterized protein</fullName>
    </submittedName>
</protein>
<comment type="caution">
    <text evidence="2">The sequence shown here is derived from an EMBL/GenBank/DDBJ whole genome shotgun (WGS) entry which is preliminary data.</text>
</comment>
<accession>A0A0F9AQ71</accession>
<dbReference type="AlphaFoldDB" id="A0A0F9AQ71"/>
<evidence type="ECO:0000313" key="2">
    <source>
        <dbReference type="EMBL" id="KKL03757.1"/>
    </source>
</evidence>
<proteinExistence type="predicted"/>
<feature type="region of interest" description="Disordered" evidence="1">
    <location>
        <begin position="1"/>
        <end position="36"/>
    </location>
</feature>
<gene>
    <name evidence="2" type="ORF">LCGC14_2622920</name>
</gene>
<reference evidence="2" key="1">
    <citation type="journal article" date="2015" name="Nature">
        <title>Complex archaea that bridge the gap between prokaryotes and eukaryotes.</title>
        <authorList>
            <person name="Spang A."/>
            <person name="Saw J.H."/>
            <person name="Jorgensen S.L."/>
            <person name="Zaremba-Niedzwiedzka K."/>
            <person name="Martijn J."/>
            <person name="Lind A.E."/>
            <person name="van Eijk R."/>
            <person name="Schleper C."/>
            <person name="Guy L."/>
            <person name="Ettema T.J."/>
        </authorList>
    </citation>
    <scope>NUCLEOTIDE SEQUENCE</scope>
</reference>
<sequence>MTKVKQTKHKIRHRKRESKPYHSLPRKKYLRYTYPE</sequence>